<evidence type="ECO:0000259" key="7">
    <source>
        <dbReference type="PROSITE" id="PS50885"/>
    </source>
</evidence>
<sequence>MRLRSILLLGLAAIALPGFLISLWLSASAWQDARAADRSILATRTISDVLRAQAGYAVQSGRLSAALVVAQPNLAELRAGHEEAMRAVAAAEASATAAGFELTALQRTRSVATELLRRVTEAAAQPPQGRDPAILRDLTAARSDLGNRLSALALEVGRRLAVTAPDLAIRAEIAIHAANLRDLAGRRALFITGWLGGQPVQPEAVASARVLTGRMLESFSHIERLVDALATPRLTQALEAQRQGYVARSEPGWSRLIDEASTRVVAPQAAWSTDLASFRPFSVAALAALLPMRDAALDEALAAGEATSDEHWQMLQVTAIGMLATLALVIGVVVAILRRVVAPLATLTRVVGRIGGGELTLDVPGQARTDELGEMAVAIERLRQASLERLQLEATQAAEQQARLARAAQVETLLHGFEEETADVLRSVASAATQLDATAGSMAATAESGAARANAVAQASALASTNVGSVAAATEQLSASIAEVVRQIEASATAAREATAAAEATDATVRGLSDAASRIGDVVRLIGDIAGQTNLLALNATIEAARAGEAGKGFAVVASEVKQLAAQTAKATEEIGSQIGAMQTETSRTVEVVRAIARTIETLNTTTAQVAETASQQAQATAEIGQAVAEAASGTQQAAHHATGVSEDAARTGSAASDVRSASAELAQQAEGLRGKVDTFLSAIRAA</sequence>
<dbReference type="PROSITE" id="PS50885">
    <property type="entry name" value="HAMP"/>
    <property type="match status" value="1"/>
</dbReference>
<organism evidence="8 9">
    <name type="scientific">Falsiroseomonas tokyonensis</name>
    <dbReference type="NCBI Taxonomy" id="430521"/>
    <lineage>
        <taxon>Bacteria</taxon>
        <taxon>Pseudomonadati</taxon>
        <taxon>Pseudomonadota</taxon>
        <taxon>Alphaproteobacteria</taxon>
        <taxon>Acetobacterales</taxon>
        <taxon>Roseomonadaceae</taxon>
        <taxon>Falsiroseomonas</taxon>
    </lineage>
</organism>
<dbReference type="InterPro" id="IPR003660">
    <property type="entry name" value="HAMP_dom"/>
</dbReference>
<evidence type="ECO:0000259" key="6">
    <source>
        <dbReference type="PROSITE" id="PS50111"/>
    </source>
</evidence>
<feature type="domain" description="Methyl-accepting transducer" evidence="6">
    <location>
        <begin position="438"/>
        <end position="667"/>
    </location>
</feature>
<name>A0ABV7BMT3_9PROT</name>
<evidence type="ECO:0000313" key="9">
    <source>
        <dbReference type="Proteomes" id="UP001595420"/>
    </source>
</evidence>
<dbReference type="SMART" id="SM00304">
    <property type="entry name" value="HAMP"/>
    <property type="match status" value="1"/>
</dbReference>
<dbReference type="RefSeq" id="WP_216834664.1">
    <property type="nucleotide sequence ID" value="NZ_JAFNJS010000001.1"/>
</dbReference>
<dbReference type="PANTHER" id="PTHR32089">
    <property type="entry name" value="METHYL-ACCEPTING CHEMOTAXIS PROTEIN MCPB"/>
    <property type="match status" value="1"/>
</dbReference>
<comment type="similarity">
    <text evidence="2">Belongs to the methyl-accepting chemotaxis (MCP) protein family.</text>
</comment>
<keyword evidence="5" id="KW-0812">Transmembrane</keyword>
<keyword evidence="5" id="KW-1133">Transmembrane helix</keyword>
<evidence type="ECO:0000256" key="1">
    <source>
        <dbReference type="ARBA" id="ARBA00023224"/>
    </source>
</evidence>
<keyword evidence="1 3" id="KW-0807">Transducer</keyword>
<evidence type="ECO:0000256" key="5">
    <source>
        <dbReference type="SAM" id="Phobius"/>
    </source>
</evidence>
<dbReference type="SMART" id="SM00283">
    <property type="entry name" value="MA"/>
    <property type="match status" value="1"/>
</dbReference>
<evidence type="ECO:0000256" key="3">
    <source>
        <dbReference type="PROSITE-ProRule" id="PRU00284"/>
    </source>
</evidence>
<evidence type="ECO:0000256" key="4">
    <source>
        <dbReference type="SAM" id="MobiDB-lite"/>
    </source>
</evidence>
<feature type="transmembrane region" description="Helical" evidence="5">
    <location>
        <begin position="314"/>
        <end position="337"/>
    </location>
</feature>
<keyword evidence="9" id="KW-1185">Reference proteome</keyword>
<feature type="domain" description="HAMP" evidence="7">
    <location>
        <begin position="338"/>
        <end position="391"/>
    </location>
</feature>
<dbReference type="Proteomes" id="UP001595420">
    <property type="component" value="Unassembled WGS sequence"/>
</dbReference>
<gene>
    <name evidence="8" type="ORF">ACFOD3_03595</name>
</gene>
<dbReference type="PROSITE" id="PS50111">
    <property type="entry name" value="CHEMOTAXIS_TRANSDUC_2"/>
    <property type="match status" value="1"/>
</dbReference>
<dbReference type="CDD" id="cd06225">
    <property type="entry name" value="HAMP"/>
    <property type="match status" value="1"/>
</dbReference>
<evidence type="ECO:0000256" key="2">
    <source>
        <dbReference type="ARBA" id="ARBA00029447"/>
    </source>
</evidence>
<protein>
    <submittedName>
        <fullName evidence="8">Methyl-accepting chemotaxis protein</fullName>
    </submittedName>
</protein>
<dbReference type="EMBL" id="JBHRSB010000001">
    <property type="protein sequence ID" value="MFC2998962.1"/>
    <property type="molecule type" value="Genomic_DNA"/>
</dbReference>
<proteinExistence type="inferred from homology"/>
<feature type="region of interest" description="Disordered" evidence="4">
    <location>
        <begin position="631"/>
        <end position="655"/>
    </location>
</feature>
<dbReference type="InterPro" id="IPR004089">
    <property type="entry name" value="MCPsignal_dom"/>
</dbReference>
<dbReference type="Pfam" id="PF00672">
    <property type="entry name" value="HAMP"/>
    <property type="match status" value="1"/>
</dbReference>
<evidence type="ECO:0000313" key="8">
    <source>
        <dbReference type="EMBL" id="MFC2998962.1"/>
    </source>
</evidence>
<reference evidence="9" key="1">
    <citation type="journal article" date="2019" name="Int. J. Syst. Evol. Microbiol.">
        <title>The Global Catalogue of Microorganisms (GCM) 10K type strain sequencing project: providing services to taxonomists for standard genome sequencing and annotation.</title>
        <authorList>
            <consortium name="The Broad Institute Genomics Platform"/>
            <consortium name="The Broad Institute Genome Sequencing Center for Infectious Disease"/>
            <person name="Wu L."/>
            <person name="Ma J."/>
        </authorList>
    </citation>
    <scope>NUCLEOTIDE SEQUENCE [LARGE SCALE GENOMIC DNA]</scope>
    <source>
        <strain evidence="9">CGMCC 1.16855</strain>
    </source>
</reference>
<comment type="caution">
    <text evidence="8">The sequence shown here is derived from an EMBL/GenBank/DDBJ whole genome shotgun (WGS) entry which is preliminary data.</text>
</comment>
<dbReference type="PANTHER" id="PTHR32089:SF112">
    <property type="entry name" value="LYSOZYME-LIKE PROTEIN-RELATED"/>
    <property type="match status" value="1"/>
</dbReference>
<keyword evidence="5" id="KW-0472">Membrane</keyword>
<accession>A0ABV7BMT3</accession>
<dbReference type="Pfam" id="PF00015">
    <property type="entry name" value="MCPsignal"/>
    <property type="match status" value="1"/>
</dbReference>